<dbReference type="InterPro" id="IPR036291">
    <property type="entry name" value="NAD(P)-bd_dom_sf"/>
</dbReference>
<dbReference type="RefSeq" id="WP_417924456.1">
    <property type="nucleotide sequence ID" value="NZ_JBHSFS010000033.1"/>
</dbReference>
<evidence type="ECO:0000313" key="3">
    <source>
        <dbReference type="EMBL" id="MFC4518117.1"/>
    </source>
</evidence>
<evidence type="ECO:0000313" key="4">
    <source>
        <dbReference type="Proteomes" id="UP001595990"/>
    </source>
</evidence>
<dbReference type="EC" id="1.1.1.-" evidence="3"/>
<gene>
    <name evidence="3" type="ORF">ACFPEN_35240</name>
</gene>
<comment type="similarity">
    <text evidence="1">Belongs to the short-chain dehydrogenases/reductases (SDR) family.</text>
</comment>
<proteinExistence type="inferred from homology"/>
<dbReference type="Proteomes" id="UP001595990">
    <property type="component" value="Unassembled WGS sequence"/>
</dbReference>
<dbReference type="PANTHER" id="PTHR24321:SF8">
    <property type="entry name" value="ESTRADIOL 17-BETA-DEHYDROGENASE 8-RELATED"/>
    <property type="match status" value="1"/>
</dbReference>
<dbReference type="NCBIfam" id="NF005559">
    <property type="entry name" value="PRK07231.1"/>
    <property type="match status" value="1"/>
</dbReference>
<dbReference type="NCBIfam" id="NF009466">
    <property type="entry name" value="PRK12826.1-2"/>
    <property type="match status" value="1"/>
</dbReference>
<dbReference type="Gene3D" id="3.40.50.720">
    <property type="entry name" value="NAD(P)-binding Rossmann-like Domain"/>
    <property type="match status" value="1"/>
</dbReference>
<sequence length="258" mass="26230">METPPMSTVPVEFADRVALVTGAASGIGLAVAHRLAEGGATVVLADSNLAGAEQAAAALRTAERDANAVAVDVTDPASVEAAVAHTVDTHGGLHLAVNNAGIAAIPQKTGTYDVGTWHHVVATNLHGVFHSLRYEIPALLAAGGGAIVNMASVLGVTGLPGCSAYVAAKHGVIGLTRTAALEYANRNIRINAVAPGFVDTPLLADTNATLRSGLVSLHPQGRLGRPQEVAELVAFLLSDRASFIQGSHHLIDGGYTAP</sequence>
<dbReference type="InterPro" id="IPR020904">
    <property type="entry name" value="Sc_DH/Rdtase_CS"/>
</dbReference>
<dbReference type="Pfam" id="PF13561">
    <property type="entry name" value="adh_short_C2"/>
    <property type="match status" value="1"/>
</dbReference>
<comment type="caution">
    <text evidence="3">The sequence shown here is derived from an EMBL/GenBank/DDBJ whole genome shotgun (WGS) entry which is preliminary data.</text>
</comment>
<dbReference type="PRINTS" id="PR00081">
    <property type="entry name" value="GDHRDH"/>
</dbReference>
<dbReference type="EMBL" id="JBHSFS010000033">
    <property type="protein sequence ID" value="MFC4518117.1"/>
    <property type="molecule type" value="Genomic_DNA"/>
</dbReference>
<evidence type="ECO:0000256" key="2">
    <source>
        <dbReference type="ARBA" id="ARBA00023002"/>
    </source>
</evidence>
<name>A0ABV9BVF8_9ACTN</name>
<dbReference type="SUPFAM" id="SSF51735">
    <property type="entry name" value="NAD(P)-binding Rossmann-fold domains"/>
    <property type="match status" value="1"/>
</dbReference>
<organism evidence="3 4">
    <name type="scientific">Streptomyces ehimensis</name>
    <dbReference type="NCBI Taxonomy" id="68195"/>
    <lineage>
        <taxon>Bacteria</taxon>
        <taxon>Bacillati</taxon>
        <taxon>Actinomycetota</taxon>
        <taxon>Actinomycetes</taxon>
        <taxon>Kitasatosporales</taxon>
        <taxon>Streptomycetaceae</taxon>
        <taxon>Streptomyces</taxon>
    </lineage>
</organism>
<accession>A0ABV9BVF8</accession>
<evidence type="ECO:0000256" key="1">
    <source>
        <dbReference type="ARBA" id="ARBA00006484"/>
    </source>
</evidence>
<reference evidence="4" key="1">
    <citation type="journal article" date="2019" name="Int. J. Syst. Evol. Microbiol.">
        <title>The Global Catalogue of Microorganisms (GCM) 10K type strain sequencing project: providing services to taxonomists for standard genome sequencing and annotation.</title>
        <authorList>
            <consortium name="The Broad Institute Genomics Platform"/>
            <consortium name="The Broad Institute Genome Sequencing Center for Infectious Disease"/>
            <person name="Wu L."/>
            <person name="Ma J."/>
        </authorList>
    </citation>
    <scope>NUCLEOTIDE SEQUENCE [LARGE SCALE GENOMIC DNA]</scope>
    <source>
        <strain evidence="4">CECT 8064</strain>
    </source>
</reference>
<dbReference type="PROSITE" id="PS00061">
    <property type="entry name" value="ADH_SHORT"/>
    <property type="match status" value="1"/>
</dbReference>
<dbReference type="GO" id="GO:0016491">
    <property type="term" value="F:oxidoreductase activity"/>
    <property type="evidence" value="ECO:0007669"/>
    <property type="project" value="UniProtKB-KW"/>
</dbReference>
<dbReference type="PANTHER" id="PTHR24321">
    <property type="entry name" value="DEHYDROGENASES, SHORT CHAIN"/>
    <property type="match status" value="1"/>
</dbReference>
<protein>
    <submittedName>
        <fullName evidence="3">SDR family NAD(P)-dependent oxidoreductase</fullName>
        <ecNumber evidence="3">1.1.1.-</ecNumber>
    </submittedName>
</protein>
<dbReference type="PRINTS" id="PR00080">
    <property type="entry name" value="SDRFAMILY"/>
</dbReference>
<dbReference type="InterPro" id="IPR002347">
    <property type="entry name" value="SDR_fam"/>
</dbReference>
<keyword evidence="2 3" id="KW-0560">Oxidoreductase</keyword>
<keyword evidence="4" id="KW-1185">Reference proteome</keyword>